<organism evidence="1 2">
    <name type="scientific">Ambispora leptoticha</name>
    <dbReference type="NCBI Taxonomy" id="144679"/>
    <lineage>
        <taxon>Eukaryota</taxon>
        <taxon>Fungi</taxon>
        <taxon>Fungi incertae sedis</taxon>
        <taxon>Mucoromycota</taxon>
        <taxon>Glomeromycotina</taxon>
        <taxon>Glomeromycetes</taxon>
        <taxon>Archaeosporales</taxon>
        <taxon>Ambisporaceae</taxon>
        <taxon>Ambispora</taxon>
    </lineage>
</organism>
<evidence type="ECO:0000313" key="1">
    <source>
        <dbReference type="EMBL" id="CAG8750854.1"/>
    </source>
</evidence>
<sequence length="68" mass="8596">ANEKWIWANDYLNKKWRFKKGERYDFYIHSFLKGKNKGKNFLYDYCLAGSPRELEKQFRRQWLNEQYH</sequence>
<feature type="non-terminal residue" evidence="1">
    <location>
        <position position="1"/>
    </location>
</feature>
<proteinExistence type="predicted"/>
<dbReference type="Proteomes" id="UP000789508">
    <property type="component" value="Unassembled WGS sequence"/>
</dbReference>
<feature type="non-terminal residue" evidence="1">
    <location>
        <position position="68"/>
    </location>
</feature>
<dbReference type="EMBL" id="CAJVPS010040596">
    <property type="protein sequence ID" value="CAG8750854.1"/>
    <property type="molecule type" value="Genomic_DNA"/>
</dbReference>
<reference evidence="1" key="1">
    <citation type="submission" date="2021-06" db="EMBL/GenBank/DDBJ databases">
        <authorList>
            <person name="Kallberg Y."/>
            <person name="Tangrot J."/>
            <person name="Rosling A."/>
        </authorList>
    </citation>
    <scope>NUCLEOTIDE SEQUENCE</scope>
    <source>
        <strain evidence="1">FL130A</strain>
    </source>
</reference>
<protein>
    <submittedName>
        <fullName evidence="1">235_t:CDS:1</fullName>
    </submittedName>
</protein>
<comment type="caution">
    <text evidence="1">The sequence shown here is derived from an EMBL/GenBank/DDBJ whole genome shotgun (WGS) entry which is preliminary data.</text>
</comment>
<evidence type="ECO:0000313" key="2">
    <source>
        <dbReference type="Proteomes" id="UP000789508"/>
    </source>
</evidence>
<gene>
    <name evidence="1" type="ORF">ALEPTO_LOCUS13290</name>
</gene>
<dbReference type="AlphaFoldDB" id="A0A9N9NQ00"/>
<name>A0A9N9NQ00_9GLOM</name>
<keyword evidence="2" id="KW-1185">Reference proteome</keyword>
<accession>A0A9N9NQ00</accession>